<organism evidence="1 2">
    <name type="scientific">Cordylochernes scorpioides</name>
    <dbReference type="NCBI Taxonomy" id="51811"/>
    <lineage>
        <taxon>Eukaryota</taxon>
        <taxon>Metazoa</taxon>
        <taxon>Ecdysozoa</taxon>
        <taxon>Arthropoda</taxon>
        <taxon>Chelicerata</taxon>
        <taxon>Arachnida</taxon>
        <taxon>Pseudoscorpiones</taxon>
        <taxon>Cheliferoidea</taxon>
        <taxon>Chernetidae</taxon>
        <taxon>Cordylochernes</taxon>
    </lineage>
</organism>
<dbReference type="PANTHER" id="PTHR46114">
    <property type="entry name" value="APPLE DOMAIN-CONTAINING PROTEIN"/>
    <property type="match status" value="1"/>
</dbReference>
<dbReference type="Proteomes" id="UP001235939">
    <property type="component" value="Chromosome 11"/>
</dbReference>
<evidence type="ECO:0000313" key="2">
    <source>
        <dbReference type="Proteomes" id="UP001235939"/>
    </source>
</evidence>
<gene>
    <name evidence="1" type="ORF">LAZ67_11000271</name>
</gene>
<sequence length="59" mass="6908">MTGDIKDFNFLTMDSHLNFSPDNLGAESEEQGERFHQDIKIIEQLYNGLWNQHMVADYC</sequence>
<protein>
    <submittedName>
        <fullName evidence="1">Uncharacterized protein</fullName>
    </submittedName>
</protein>
<reference evidence="1 2" key="1">
    <citation type="submission" date="2022-01" db="EMBL/GenBank/DDBJ databases">
        <title>A chromosomal length assembly of Cordylochernes scorpioides.</title>
        <authorList>
            <person name="Zeh D."/>
            <person name="Zeh J."/>
        </authorList>
    </citation>
    <scope>NUCLEOTIDE SEQUENCE [LARGE SCALE GENOMIC DNA]</scope>
    <source>
        <strain evidence="1">IN4F17</strain>
        <tissue evidence="1">Whole Body</tissue>
    </source>
</reference>
<name>A0ABY6L2M8_9ARAC</name>
<evidence type="ECO:0000313" key="1">
    <source>
        <dbReference type="EMBL" id="UYV73665.1"/>
    </source>
</evidence>
<proteinExistence type="predicted"/>
<keyword evidence="2" id="KW-1185">Reference proteome</keyword>
<accession>A0ABY6L2M8</accession>
<dbReference type="PANTHER" id="PTHR46114:SF1">
    <property type="entry name" value="ZAD DOMAIN-CONTAINING PROTEIN"/>
    <property type="match status" value="1"/>
</dbReference>
<dbReference type="EMBL" id="CP092873">
    <property type="protein sequence ID" value="UYV73665.1"/>
    <property type="molecule type" value="Genomic_DNA"/>
</dbReference>